<comment type="similarity">
    <text evidence="1">Belongs to the protein kinase superfamily. ADCK protein kinase family.</text>
</comment>
<reference evidence="4" key="1">
    <citation type="journal article" date="2016" name="G3 (Bethesda)">
        <title>First Draft Assembly and Annotation of the Genome of a California Endemic Oak Quercus lobata Nee (Fagaceae).</title>
        <authorList>
            <person name="Sork V.L."/>
            <person name="Fitz-Gibbon S.T."/>
            <person name="Puiu D."/>
            <person name="Crepeau M."/>
            <person name="Gugger P.F."/>
            <person name="Sherman R."/>
            <person name="Stevens K."/>
            <person name="Langley C.H."/>
            <person name="Pellegrini M."/>
            <person name="Salzberg S.L."/>
        </authorList>
    </citation>
    <scope>NUCLEOTIDE SEQUENCE [LARGE SCALE GENOMIC DNA]</scope>
    <source>
        <strain evidence="4">cv. SW786</strain>
    </source>
</reference>
<dbReference type="Gramene" id="QL02p017911:mrna">
    <property type="protein sequence ID" value="QL02p017911:mrna"/>
    <property type="gene ID" value="QL02p017911"/>
</dbReference>
<dbReference type="EnsemblPlants" id="QL02p017911:mrna">
    <property type="protein sequence ID" value="QL02p017911:mrna"/>
    <property type="gene ID" value="QL02p017911"/>
</dbReference>
<dbReference type="Proteomes" id="UP000594261">
    <property type="component" value="Chromosome 2"/>
</dbReference>
<dbReference type="PANTHER" id="PTHR10566">
    <property type="entry name" value="CHAPERONE-ACTIVITY OF BC1 COMPLEX CABC1 -RELATED"/>
    <property type="match status" value="1"/>
</dbReference>
<dbReference type="InterPro" id="IPR050154">
    <property type="entry name" value="UbiB_kinase"/>
</dbReference>
<dbReference type="SUPFAM" id="SSF56112">
    <property type="entry name" value="Protein kinase-like (PK-like)"/>
    <property type="match status" value="1"/>
</dbReference>
<reference evidence="3" key="2">
    <citation type="submission" date="2021-01" db="UniProtKB">
        <authorList>
            <consortium name="EnsemblPlants"/>
        </authorList>
    </citation>
    <scope>IDENTIFICATION</scope>
</reference>
<protein>
    <recommendedName>
        <fullName evidence="2">ABC1 atypical kinase-like domain-containing protein</fullName>
    </recommendedName>
</protein>
<dbReference type="AlphaFoldDB" id="A0A7N2KUD5"/>
<keyword evidence="4" id="KW-1185">Reference proteome</keyword>
<name>A0A7N2KUD5_QUELO</name>
<feature type="domain" description="ABC1 atypical kinase-like" evidence="2">
    <location>
        <begin position="221"/>
        <end position="484"/>
    </location>
</feature>
<evidence type="ECO:0000313" key="4">
    <source>
        <dbReference type="Proteomes" id="UP000594261"/>
    </source>
</evidence>
<evidence type="ECO:0000256" key="1">
    <source>
        <dbReference type="ARBA" id="ARBA00009670"/>
    </source>
</evidence>
<dbReference type="FunCoup" id="A0A7N2KUD5">
    <property type="interactions" value="75"/>
</dbReference>
<accession>A0A7N2KUD5</accession>
<dbReference type="Pfam" id="PF03109">
    <property type="entry name" value="ABC1"/>
    <property type="match status" value="1"/>
</dbReference>
<dbReference type="OMA" id="PETSWIC"/>
<dbReference type="InterPro" id="IPR011009">
    <property type="entry name" value="Kinase-like_dom_sf"/>
</dbReference>
<dbReference type="InterPro" id="IPR004147">
    <property type="entry name" value="ABC1_dom"/>
</dbReference>
<organism evidence="3 4">
    <name type="scientific">Quercus lobata</name>
    <name type="common">Valley oak</name>
    <dbReference type="NCBI Taxonomy" id="97700"/>
    <lineage>
        <taxon>Eukaryota</taxon>
        <taxon>Viridiplantae</taxon>
        <taxon>Streptophyta</taxon>
        <taxon>Embryophyta</taxon>
        <taxon>Tracheophyta</taxon>
        <taxon>Spermatophyta</taxon>
        <taxon>Magnoliopsida</taxon>
        <taxon>eudicotyledons</taxon>
        <taxon>Gunneridae</taxon>
        <taxon>Pentapetalae</taxon>
        <taxon>rosids</taxon>
        <taxon>fabids</taxon>
        <taxon>Fagales</taxon>
        <taxon>Fagaceae</taxon>
        <taxon>Quercus</taxon>
    </lineage>
</organism>
<dbReference type="PANTHER" id="PTHR10566:SF124">
    <property type="entry name" value="PROTEIN KINASE SUPERFAMILY PROTEIN"/>
    <property type="match status" value="1"/>
</dbReference>
<proteinExistence type="inferred from homology"/>
<sequence>MRNVFTIASLNRHRNVAVLSRTSRHDSFVVAILRKCMSLGCQTEIEVVRRQDNWIPSQLLLRNSFSTGFSSVHGGSPSAAYAKLRKELLESEFGHTLGTYGKSVSVVPRFGPFLALYRAAIVSFHVLKLSFSQFFVRDITKRAIKVIATKYGVTRGGWCIGDVRGTYGCEMWKSIRAGAEKFFGQFRETLIRLGPFYIKLGQALSTRPDILPTVYCQELAKLQDQIPPFPTHIAIKSIETQLGAPLSQIFADISPQPIAAASLGQVYKAHLHSGELVAVKVQRPGMSLSLTLDALLFQMIGGQLKRFANARKDLLVAVNEVVRHMFDEIDYVQEGKNADRFASLYGCYPCDNQNSHQKTTAGKTVQYERANGVKVPKIYWEFSRTAVLTMEWIDGIKLTDEIGLRKACLNRQKLIDQGLYCSLRQLLEVGFFHADPHPGNLVATDSGTLAYFDFGMTGDIPRHYQVGLIQMLVHYVNRDSLGLANDFLSLGFITEGDDIKSVADAMQAAFADGTRQSQDFQGVMNQLYDVMYEFNFSLPPDYALVIRALGSLEGTAKVLDPDFKVIESAYPFVIGRLLEDPNPDMRKILRELLIRNNGSIRWNRLERLIAAISESKSTEELPNSEESSSSPLGWKSFDMRAVVSATEDLLQFILSEKGVRVRVFLLRDIIGAADVLLQDEVIGCIPSEKLEAIEMTKFEEHYSMLLRIFKGFQYLREAIKLAPEVWTAMLVRMAVKPEVHKFTFDIVSALAMHFSHKLPENSWVCISIFLHKLVKNCSSD</sequence>
<evidence type="ECO:0000259" key="2">
    <source>
        <dbReference type="Pfam" id="PF03109"/>
    </source>
</evidence>
<dbReference type="InParanoid" id="A0A7N2KUD5"/>
<evidence type="ECO:0000313" key="3">
    <source>
        <dbReference type="EnsemblPlants" id="QL02p017911:mrna"/>
    </source>
</evidence>
<dbReference type="CDD" id="cd05121">
    <property type="entry name" value="ABC1_ADCK3-like"/>
    <property type="match status" value="1"/>
</dbReference>